<feature type="coiled-coil region" evidence="1">
    <location>
        <begin position="35"/>
        <end position="62"/>
    </location>
</feature>
<gene>
    <name evidence="3" type="ORF">MCOR_3993</name>
</gene>
<dbReference type="EMBL" id="CACVKT020000732">
    <property type="protein sequence ID" value="CAC5362120.1"/>
    <property type="molecule type" value="Genomic_DNA"/>
</dbReference>
<accession>A0A6J8A5Y2</accession>
<evidence type="ECO:0000256" key="1">
    <source>
        <dbReference type="SAM" id="Coils"/>
    </source>
</evidence>
<keyword evidence="4" id="KW-1185">Reference proteome</keyword>
<keyword evidence="1" id="KW-0175">Coiled coil</keyword>
<dbReference type="Proteomes" id="UP000507470">
    <property type="component" value="Unassembled WGS sequence"/>
</dbReference>
<proteinExistence type="predicted"/>
<feature type="coiled-coil region" evidence="1">
    <location>
        <begin position="380"/>
        <end position="428"/>
    </location>
</feature>
<name>A0A6J8A5Y2_MYTCO</name>
<evidence type="ECO:0000256" key="2">
    <source>
        <dbReference type="SAM" id="MobiDB-lite"/>
    </source>
</evidence>
<dbReference type="OrthoDB" id="6098191at2759"/>
<organism evidence="3 4">
    <name type="scientific">Mytilus coruscus</name>
    <name type="common">Sea mussel</name>
    <dbReference type="NCBI Taxonomy" id="42192"/>
    <lineage>
        <taxon>Eukaryota</taxon>
        <taxon>Metazoa</taxon>
        <taxon>Spiralia</taxon>
        <taxon>Lophotrochozoa</taxon>
        <taxon>Mollusca</taxon>
        <taxon>Bivalvia</taxon>
        <taxon>Autobranchia</taxon>
        <taxon>Pteriomorphia</taxon>
        <taxon>Mytilida</taxon>
        <taxon>Mytiloidea</taxon>
        <taxon>Mytilidae</taxon>
        <taxon>Mytilinae</taxon>
        <taxon>Mytilus</taxon>
    </lineage>
</organism>
<feature type="region of interest" description="Disordered" evidence="2">
    <location>
        <begin position="120"/>
        <end position="162"/>
    </location>
</feature>
<sequence>MNDEDSYWTDPSFDCTPEPVITYRKEKTRIKRRTMANYKSKVQQLQLNVAQLLAKKKSLNSKVVSQEFEAFQEAVDKIQNDEGSASEVKQTLVGLEKALKKEGLFKNVKGLFVGMKKEFLSSPSGKPQPLLDLDALDDDEKKENRSRVPTAVTHRSETKPPARYAATVHIEDVKSVNRAVGKLFVHLKPQKGSESKDVTMLSIQGRSSTVVKMKDFDDSNFSDVIKRLKQFEKELNRQRAAQHTEIMRLSDENQVLRKSMQDLRKDHDRIKGTQPISSRAKDKQVARLEQKFRTQKKGMEGKISEIESELQVSLEKTLKEKDVLEQMIMDGVTRLKTAIISLHKKLCGGDDDDREMTTITEKDEESGDEAAGSPERAMSVDELMKNISSIEDEAQTLQDRNDRLQSIIKEKESEIHQLRTAITDISNEIGKMHGTVTQLEGSVHLKHGRGSIGSISVSGLDTKEKELAISKLQQVNASIQQYKRLLQEGAKPNLKPKDEMQPLTLQINKMYNEFKKDVERFDSEKSGLSMDTLLEEPTQRDEVNVMLKKLTKIQKAYKVLKEKESEK</sequence>
<reference evidence="3 4" key="1">
    <citation type="submission" date="2020-06" db="EMBL/GenBank/DDBJ databases">
        <authorList>
            <person name="Li R."/>
            <person name="Bekaert M."/>
        </authorList>
    </citation>
    <scope>NUCLEOTIDE SEQUENCE [LARGE SCALE GENOMIC DNA]</scope>
    <source>
        <strain evidence="4">wild</strain>
    </source>
</reference>
<dbReference type="AlphaFoldDB" id="A0A6J8A5Y2"/>
<evidence type="ECO:0000313" key="4">
    <source>
        <dbReference type="Proteomes" id="UP000507470"/>
    </source>
</evidence>
<evidence type="ECO:0000313" key="3">
    <source>
        <dbReference type="EMBL" id="CAC5362120.1"/>
    </source>
</evidence>
<protein>
    <submittedName>
        <fullName evidence="3">Uncharacterized protein</fullName>
    </submittedName>
</protein>
<feature type="coiled-coil region" evidence="1">
    <location>
        <begin position="221"/>
        <end position="266"/>
    </location>
</feature>